<dbReference type="PANTHER" id="PTHR11624">
    <property type="entry name" value="DEHYDROGENASE RELATED"/>
    <property type="match status" value="1"/>
</dbReference>
<dbReference type="PANTHER" id="PTHR11624:SF96">
    <property type="entry name" value="PYRUVATE DEHYDROGENASE E1 COMPONENT SUBUNIT BETA, MITOCHONDRIAL"/>
    <property type="match status" value="1"/>
</dbReference>
<keyword evidence="5" id="KW-0630">Potassium</keyword>
<evidence type="ECO:0000256" key="4">
    <source>
        <dbReference type="ARBA" id="ARBA00022946"/>
    </source>
</evidence>
<comment type="catalytic activity">
    <reaction evidence="10 11">
        <text>N(6)-[(R)-lipoyl]-L-lysyl-[protein] + pyruvate + H(+) = N(6)-[(R)-S(8)-acetyldihydrolipoyl]-L-lysyl-[protein] + CO2</text>
        <dbReference type="Rhea" id="RHEA:19189"/>
        <dbReference type="Rhea" id="RHEA-COMP:10474"/>
        <dbReference type="Rhea" id="RHEA-COMP:10478"/>
        <dbReference type="ChEBI" id="CHEBI:15361"/>
        <dbReference type="ChEBI" id="CHEBI:15378"/>
        <dbReference type="ChEBI" id="CHEBI:16526"/>
        <dbReference type="ChEBI" id="CHEBI:83099"/>
        <dbReference type="ChEBI" id="CHEBI:83111"/>
        <dbReference type="EC" id="1.2.4.1"/>
    </reaction>
</comment>
<dbReference type="InterPro" id="IPR033248">
    <property type="entry name" value="Transketolase_C"/>
</dbReference>
<keyword evidence="9 11" id="KW-0670">Pyruvate</keyword>
<dbReference type="NCBIfam" id="NF006667">
    <property type="entry name" value="PRK09212.1"/>
    <property type="match status" value="1"/>
</dbReference>
<comment type="function">
    <text evidence="11">The pyruvate dehydrogenase complex catalyzes the overall conversion of pyruvate to acetyl-CoA and CO2.</text>
</comment>
<dbReference type="InterPro" id="IPR027110">
    <property type="entry name" value="PDHB_mito-type"/>
</dbReference>
<evidence type="ECO:0000256" key="2">
    <source>
        <dbReference type="ARBA" id="ARBA00004173"/>
    </source>
</evidence>
<dbReference type="GO" id="GO:0005739">
    <property type="term" value="C:mitochondrion"/>
    <property type="evidence" value="ECO:0007669"/>
    <property type="project" value="UniProtKB-SubCell"/>
</dbReference>
<dbReference type="GO" id="GO:0006086">
    <property type="term" value="P:pyruvate decarboxylation to acetyl-CoA"/>
    <property type="evidence" value="ECO:0007669"/>
    <property type="project" value="InterPro"/>
</dbReference>
<feature type="domain" description="Transketolase-like pyrimidine-binding" evidence="12">
    <location>
        <begin position="34"/>
        <end position="209"/>
    </location>
</feature>
<evidence type="ECO:0000259" key="12">
    <source>
        <dbReference type="SMART" id="SM00861"/>
    </source>
</evidence>
<keyword evidence="8" id="KW-0496">Mitochondrion</keyword>
<sequence length="361" mass="39230">MALTCGRGRLALRELAKLARRGLATSSVQQAQMVTVRDALNQALDEELKRDSNVVVLGEEVAQYDGAYKVTKGLWKRYGDDRIIDTPITEMGFAGIAVGAAFHGLRPICEFMTWNFSMQAIDQIINSAAKTYYMSAGRMHVPIVFRGPNGAAAGVAAQHSQDFSAWYAHCPGLKVVTPYDSEDAKGLLKASIRDDNPVVFLENELLYGHAFPMSEEALADNFVIPIGKAKIEAAGSHVTLVAYSKGVGLALEAAEKLKALGVEAEVINLRTLRPLDFDTIKTSVMKTHHLVTVEQGWPFCGIGAEISAQIVESEAFDFLDAPVYRVTGVDVPMPYTATLEAAALPNSDHIVKMVKKSLNMQ</sequence>
<evidence type="ECO:0000256" key="9">
    <source>
        <dbReference type="ARBA" id="ARBA00023317"/>
    </source>
</evidence>
<dbReference type="SUPFAM" id="SSF52518">
    <property type="entry name" value="Thiamin diphosphate-binding fold (THDP-binding)"/>
    <property type="match status" value="1"/>
</dbReference>
<protein>
    <recommendedName>
        <fullName evidence="11">Pyruvate dehydrogenase E1 component subunit beta</fullName>
        <ecNumber evidence="11">1.2.4.1</ecNumber>
    </recommendedName>
</protein>
<dbReference type="Gene3D" id="3.40.50.920">
    <property type="match status" value="1"/>
</dbReference>
<dbReference type="SUPFAM" id="SSF52922">
    <property type="entry name" value="TK C-terminal domain-like"/>
    <property type="match status" value="1"/>
</dbReference>
<evidence type="ECO:0000256" key="7">
    <source>
        <dbReference type="ARBA" id="ARBA00023052"/>
    </source>
</evidence>
<reference evidence="13 14" key="1">
    <citation type="journal article" date="2015" name="Genome Biol.">
        <title>Comparative genomics of Steinernema reveals deeply conserved gene regulatory networks.</title>
        <authorList>
            <person name="Dillman A.R."/>
            <person name="Macchietto M."/>
            <person name="Porter C.F."/>
            <person name="Rogers A."/>
            <person name="Williams B."/>
            <person name="Antoshechkin I."/>
            <person name="Lee M.M."/>
            <person name="Goodwin Z."/>
            <person name="Lu X."/>
            <person name="Lewis E.E."/>
            <person name="Goodrich-Blair H."/>
            <person name="Stock S.P."/>
            <person name="Adams B.J."/>
            <person name="Sternberg P.W."/>
            <person name="Mortazavi A."/>
        </authorList>
    </citation>
    <scope>NUCLEOTIDE SEQUENCE [LARGE SCALE GENOMIC DNA]</scope>
    <source>
        <strain evidence="13 14">ALL</strain>
    </source>
</reference>
<dbReference type="Pfam" id="PF02779">
    <property type="entry name" value="Transket_pyr"/>
    <property type="match status" value="1"/>
</dbReference>
<evidence type="ECO:0000256" key="8">
    <source>
        <dbReference type="ARBA" id="ARBA00023128"/>
    </source>
</evidence>
<dbReference type="OrthoDB" id="10266385at2759"/>
<keyword evidence="6 11" id="KW-0560">Oxidoreductase</keyword>
<comment type="subcellular location">
    <subcellularLocation>
        <location evidence="2">Mitochondrion</location>
    </subcellularLocation>
</comment>
<dbReference type="GO" id="GO:0004739">
    <property type="term" value="F:pyruvate dehydrogenase (acetyl-transferring) activity"/>
    <property type="evidence" value="ECO:0007669"/>
    <property type="project" value="UniProtKB-UniRule"/>
</dbReference>
<accession>A0A4U5LP33</accession>
<keyword evidence="14" id="KW-1185">Reference proteome</keyword>
<dbReference type="CDD" id="cd07036">
    <property type="entry name" value="TPP_PYR_E1-PDHc-beta_like"/>
    <property type="match status" value="1"/>
</dbReference>
<dbReference type="Gene3D" id="3.40.50.970">
    <property type="match status" value="1"/>
</dbReference>
<organism evidence="13 14">
    <name type="scientific">Steinernema carpocapsae</name>
    <name type="common">Entomopathogenic nematode</name>
    <dbReference type="NCBI Taxonomy" id="34508"/>
    <lineage>
        <taxon>Eukaryota</taxon>
        <taxon>Metazoa</taxon>
        <taxon>Ecdysozoa</taxon>
        <taxon>Nematoda</taxon>
        <taxon>Chromadorea</taxon>
        <taxon>Rhabditida</taxon>
        <taxon>Tylenchina</taxon>
        <taxon>Panagrolaimomorpha</taxon>
        <taxon>Strongyloidoidea</taxon>
        <taxon>Steinernematidae</taxon>
        <taxon>Steinernema</taxon>
    </lineage>
</organism>
<dbReference type="GO" id="GO:0046872">
    <property type="term" value="F:metal ion binding"/>
    <property type="evidence" value="ECO:0007669"/>
    <property type="project" value="UniProtKB-KW"/>
</dbReference>
<dbReference type="Proteomes" id="UP000298663">
    <property type="component" value="Unassembled WGS sequence"/>
</dbReference>
<comment type="caution">
    <text evidence="13">The sequence shown here is derived from an EMBL/GenBank/DDBJ whole genome shotgun (WGS) entry which is preliminary data.</text>
</comment>
<evidence type="ECO:0000256" key="10">
    <source>
        <dbReference type="ARBA" id="ARBA00051231"/>
    </source>
</evidence>
<dbReference type="STRING" id="34508.A0A4U5LP33"/>
<dbReference type="AlphaFoldDB" id="A0A4U5LP33"/>
<evidence type="ECO:0000256" key="6">
    <source>
        <dbReference type="ARBA" id="ARBA00023002"/>
    </source>
</evidence>
<keyword evidence="4" id="KW-0809">Transit peptide</keyword>
<dbReference type="InterPro" id="IPR009014">
    <property type="entry name" value="Transketo_C/PFOR_II"/>
</dbReference>
<reference evidence="13 14" key="2">
    <citation type="journal article" date="2019" name="G3 (Bethesda)">
        <title>Hybrid Assembly of the Genome of the Entomopathogenic Nematode Steinernema carpocapsae Identifies the X-Chromosome.</title>
        <authorList>
            <person name="Serra L."/>
            <person name="Macchietto M."/>
            <person name="Macias-Munoz A."/>
            <person name="McGill C.J."/>
            <person name="Rodriguez I.M."/>
            <person name="Rodriguez B."/>
            <person name="Murad R."/>
            <person name="Mortazavi A."/>
        </authorList>
    </citation>
    <scope>NUCLEOTIDE SEQUENCE [LARGE SCALE GENOMIC DNA]</scope>
    <source>
        <strain evidence="13 14">ALL</strain>
    </source>
</reference>
<keyword evidence="7 11" id="KW-0786">Thiamine pyrophosphate</keyword>
<comment type="cofactor">
    <cofactor evidence="1 11">
        <name>thiamine diphosphate</name>
        <dbReference type="ChEBI" id="CHEBI:58937"/>
    </cofactor>
</comment>
<keyword evidence="3" id="KW-0479">Metal-binding</keyword>
<dbReference type="SMART" id="SM00861">
    <property type="entry name" value="Transket_pyr"/>
    <property type="match status" value="1"/>
</dbReference>
<dbReference type="EMBL" id="AZBU02000014">
    <property type="protein sequence ID" value="TKR57649.1"/>
    <property type="molecule type" value="Genomic_DNA"/>
</dbReference>
<dbReference type="Pfam" id="PF02780">
    <property type="entry name" value="Transketolase_C"/>
    <property type="match status" value="1"/>
</dbReference>
<proteinExistence type="predicted"/>
<evidence type="ECO:0000313" key="14">
    <source>
        <dbReference type="Proteomes" id="UP000298663"/>
    </source>
</evidence>
<dbReference type="InterPro" id="IPR029061">
    <property type="entry name" value="THDP-binding"/>
</dbReference>
<gene>
    <name evidence="13" type="ORF">L596_030323</name>
</gene>
<evidence type="ECO:0000256" key="3">
    <source>
        <dbReference type="ARBA" id="ARBA00022723"/>
    </source>
</evidence>
<evidence type="ECO:0000256" key="5">
    <source>
        <dbReference type="ARBA" id="ARBA00022958"/>
    </source>
</evidence>
<evidence type="ECO:0000256" key="11">
    <source>
        <dbReference type="RuleBase" id="RU364074"/>
    </source>
</evidence>
<evidence type="ECO:0000313" key="13">
    <source>
        <dbReference type="EMBL" id="TKR57649.1"/>
    </source>
</evidence>
<evidence type="ECO:0000256" key="1">
    <source>
        <dbReference type="ARBA" id="ARBA00001964"/>
    </source>
</evidence>
<dbReference type="EC" id="1.2.4.1" evidence="11"/>
<dbReference type="NCBIfam" id="NF008854">
    <property type="entry name" value="PRK11892.1"/>
    <property type="match status" value="1"/>
</dbReference>
<dbReference type="InterPro" id="IPR005475">
    <property type="entry name" value="Transketolase-like_Pyr-bd"/>
</dbReference>
<name>A0A4U5LP33_STECR</name>
<dbReference type="FunFam" id="3.40.50.920:FF:000001">
    <property type="entry name" value="Pyruvate dehydrogenase E1 beta subunit"/>
    <property type="match status" value="1"/>
</dbReference>
<dbReference type="FunFam" id="3.40.50.970:FF:000006">
    <property type="entry name" value="Pyruvate dehydrogenase E1 component subunit beta"/>
    <property type="match status" value="1"/>
</dbReference>